<feature type="chain" id="PRO_5047086023" description="Lipoprotein" evidence="2">
    <location>
        <begin position="29"/>
        <end position="67"/>
    </location>
</feature>
<evidence type="ECO:0008006" key="5">
    <source>
        <dbReference type="Google" id="ProtNLM"/>
    </source>
</evidence>
<protein>
    <recommendedName>
        <fullName evidence="5">Lipoprotein</fullName>
    </recommendedName>
</protein>
<feature type="region of interest" description="Disordered" evidence="1">
    <location>
        <begin position="42"/>
        <end position="67"/>
    </location>
</feature>
<evidence type="ECO:0000256" key="1">
    <source>
        <dbReference type="SAM" id="MobiDB-lite"/>
    </source>
</evidence>
<reference evidence="4" key="1">
    <citation type="journal article" date="2019" name="Int. J. Syst. Evol. Microbiol.">
        <title>The Global Catalogue of Microorganisms (GCM) 10K type strain sequencing project: providing services to taxonomists for standard genome sequencing and annotation.</title>
        <authorList>
            <consortium name="The Broad Institute Genomics Platform"/>
            <consortium name="The Broad Institute Genome Sequencing Center for Infectious Disease"/>
            <person name="Wu L."/>
            <person name="Ma J."/>
        </authorList>
    </citation>
    <scope>NUCLEOTIDE SEQUENCE [LARGE SCALE GENOMIC DNA]</scope>
    <source>
        <strain evidence="4">KCTC 32998</strain>
    </source>
</reference>
<feature type="signal peptide" evidence="2">
    <location>
        <begin position="1"/>
        <end position="28"/>
    </location>
</feature>
<organism evidence="3 4">
    <name type="scientific">Salinicola rhizosphaerae</name>
    <dbReference type="NCBI Taxonomy" id="1443141"/>
    <lineage>
        <taxon>Bacteria</taxon>
        <taxon>Pseudomonadati</taxon>
        <taxon>Pseudomonadota</taxon>
        <taxon>Gammaproteobacteria</taxon>
        <taxon>Oceanospirillales</taxon>
        <taxon>Halomonadaceae</taxon>
        <taxon>Salinicola</taxon>
    </lineage>
</organism>
<dbReference type="EMBL" id="BMZI01000005">
    <property type="protein sequence ID" value="GHB25185.1"/>
    <property type="molecule type" value="Genomic_DNA"/>
</dbReference>
<sequence>MSGKATITRSRRYLMTSGLLLATVVLSACSYTPARIDPEPAVIIGDGDHSHGNGDFCPPGQAKKGNC</sequence>
<keyword evidence="4" id="KW-1185">Reference proteome</keyword>
<name>A0ABQ3E9C7_9GAMM</name>
<evidence type="ECO:0000256" key="2">
    <source>
        <dbReference type="SAM" id="SignalP"/>
    </source>
</evidence>
<evidence type="ECO:0000313" key="4">
    <source>
        <dbReference type="Proteomes" id="UP000646745"/>
    </source>
</evidence>
<gene>
    <name evidence="3" type="ORF">GCM10009038_25340</name>
</gene>
<dbReference type="PROSITE" id="PS51257">
    <property type="entry name" value="PROKAR_LIPOPROTEIN"/>
    <property type="match status" value="1"/>
</dbReference>
<dbReference type="RefSeq" id="WP_189445072.1">
    <property type="nucleotide sequence ID" value="NZ_BMZI01000005.1"/>
</dbReference>
<keyword evidence="2" id="KW-0732">Signal</keyword>
<comment type="caution">
    <text evidence="3">The sequence shown here is derived from an EMBL/GenBank/DDBJ whole genome shotgun (WGS) entry which is preliminary data.</text>
</comment>
<accession>A0ABQ3E9C7</accession>
<dbReference type="Proteomes" id="UP000646745">
    <property type="component" value="Unassembled WGS sequence"/>
</dbReference>
<proteinExistence type="predicted"/>
<evidence type="ECO:0000313" key="3">
    <source>
        <dbReference type="EMBL" id="GHB25185.1"/>
    </source>
</evidence>